<organism evidence="1 2">
    <name type="scientific">Nocardia panacis</name>
    <dbReference type="NCBI Taxonomy" id="2340916"/>
    <lineage>
        <taxon>Bacteria</taxon>
        <taxon>Bacillati</taxon>
        <taxon>Actinomycetota</taxon>
        <taxon>Actinomycetes</taxon>
        <taxon>Mycobacteriales</taxon>
        <taxon>Nocardiaceae</taxon>
        <taxon>Nocardia</taxon>
    </lineage>
</organism>
<sequence>MGRADIGVRLWGAGRFVVESGGAPVCFGAKVSPWSESAWRVVGFDDGGVRVQPIGGGTV</sequence>
<dbReference type="Proteomes" id="UP000266677">
    <property type="component" value="Unassembled WGS sequence"/>
</dbReference>
<keyword evidence="2" id="KW-1185">Reference proteome</keyword>
<dbReference type="AlphaFoldDB" id="A0A3A4JXS1"/>
<protein>
    <submittedName>
        <fullName evidence="1">Uncharacterized protein</fullName>
    </submittedName>
</protein>
<gene>
    <name evidence="1" type="ORF">D5S18_30825</name>
</gene>
<accession>A0A3A4JXS1</accession>
<dbReference type="EMBL" id="QZFU01000045">
    <property type="protein sequence ID" value="RJO69070.1"/>
    <property type="molecule type" value="Genomic_DNA"/>
</dbReference>
<comment type="caution">
    <text evidence="1">The sequence shown here is derived from an EMBL/GenBank/DDBJ whole genome shotgun (WGS) entry which is preliminary data.</text>
</comment>
<evidence type="ECO:0000313" key="2">
    <source>
        <dbReference type="Proteomes" id="UP000266677"/>
    </source>
</evidence>
<name>A0A3A4JXS1_9NOCA</name>
<proteinExistence type="predicted"/>
<reference evidence="1 2" key="1">
    <citation type="submission" date="2018-09" db="EMBL/GenBank/DDBJ databases">
        <title>YIM PH21274 draft genome.</title>
        <authorList>
            <person name="Miao C."/>
        </authorList>
    </citation>
    <scope>NUCLEOTIDE SEQUENCE [LARGE SCALE GENOMIC DNA]</scope>
    <source>
        <strain evidence="1 2">YIM PH 21724</strain>
    </source>
</reference>
<evidence type="ECO:0000313" key="1">
    <source>
        <dbReference type="EMBL" id="RJO69070.1"/>
    </source>
</evidence>